<evidence type="ECO:0000313" key="2">
    <source>
        <dbReference type="Proteomes" id="UP000178509"/>
    </source>
</evidence>
<dbReference type="Proteomes" id="UP000178509">
    <property type="component" value="Unassembled WGS sequence"/>
</dbReference>
<organism evidence="1 2">
    <name type="scientific">Candidatus Spechtbacteria bacterium RIFCSPLOWO2_02_FULL_38_8</name>
    <dbReference type="NCBI Taxonomy" id="1802164"/>
    <lineage>
        <taxon>Bacteria</taxon>
        <taxon>Candidatus Spechtiibacteriota</taxon>
    </lineage>
</organism>
<sequence length="101" mass="11595">MYKLFVVKYLSEIGLNCDDCVRTHSVQANVYAVDETHAQVLIRQFDPNSKIQIQSIEDNGVSRYKCPHVFIASFPIVYEGYFGDSPLYHSPQYSRLTTLSK</sequence>
<proteinExistence type="predicted"/>
<dbReference type="EMBL" id="MHOJ01000032">
    <property type="protein sequence ID" value="OGZ61921.1"/>
    <property type="molecule type" value="Genomic_DNA"/>
</dbReference>
<evidence type="ECO:0000313" key="1">
    <source>
        <dbReference type="EMBL" id="OGZ61921.1"/>
    </source>
</evidence>
<gene>
    <name evidence="1" type="ORF">A3H51_02895</name>
</gene>
<name>A0A1G2HI55_9BACT</name>
<dbReference type="AlphaFoldDB" id="A0A1G2HI55"/>
<accession>A0A1G2HI55</accession>
<reference evidence="1 2" key="1">
    <citation type="journal article" date="2016" name="Nat. Commun.">
        <title>Thousands of microbial genomes shed light on interconnected biogeochemical processes in an aquifer system.</title>
        <authorList>
            <person name="Anantharaman K."/>
            <person name="Brown C.T."/>
            <person name="Hug L.A."/>
            <person name="Sharon I."/>
            <person name="Castelle C.J."/>
            <person name="Probst A.J."/>
            <person name="Thomas B.C."/>
            <person name="Singh A."/>
            <person name="Wilkins M.J."/>
            <person name="Karaoz U."/>
            <person name="Brodie E.L."/>
            <person name="Williams K.H."/>
            <person name="Hubbard S.S."/>
            <person name="Banfield J.F."/>
        </authorList>
    </citation>
    <scope>NUCLEOTIDE SEQUENCE [LARGE SCALE GENOMIC DNA]</scope>
</reference>
<comment type="caution">
    <text evidence="1">The sequence shown here is derived from an EMBL/GenBank/DDBJ whole genome shotgun (WGS) entry which is preliminary data.</text>
</comment>
<protein>
    <submittedName>
        <fullName evidence="1">Uncharacterized protein</fullName>
    </submittedName>
</protein>
<dbReference type="STRING" id="1802164.A3H51_02895"/>